<keyword evidence="1" id="KW-0812">Transmembrane</keyword>
<dbReference type="Pfam" id="PF04773">
    <property type="entry name" value="FecR"/>
    <property type="match status" value="1"/>
</dbReference>
<organism evidence="4 5">
    <name type="scientific">Pedobacter antarcticus 4BY</name>
    <dbReference type="NCBI Taxonomy" id="1358423"/>
    <lineage>
        <taxon>Bacteria</taxon>
        <taxon>Pseudomonadati</taxon>
        <taxon>Bacteroidota</taxon>
        <taxon>Sphingobacteriia</taxon>
        <taxon>Sphingobacteriales</taxon>
        <taxon>Sphingobacteriaceae</taxon>
        <taxon>Pedobacter</taxon>
    </lineage>
</organism>
<keyword evidence="1" id="KW-0472">Membrane</keyword>
<accession>A0A081PE73</accession>
<keyword evidence="5" id="KW-1185">Reference proteome</keyword>
<feature type="transmembrane region" description="Helical" evidence="1">
    <location>
        <begin position="90"/>
        <end position="110"/>
    </location>
</feature>
<evidence type="ECO:0000259" key="3">
    <source>
        <dbReference type="Pfam" id="PF16344"/>
    </source>
</evidence>
<dbReference type="Pfam" id="PF16344">
    <property type="entry name" value="FecR_C"/>
    <property type="match status" value="1"/>
</dbReference>
<evidence type="ECO:0000256" key="1">
    <source>
        <dbReference type="SAM" id="Phobius"/>
    </source>
</evidence>
<evidence type="ECO:0008006" key="6">
    <source>
        <dbReference type="Google" id="ProtNLM"/>
    </source>
</evidence>
<feature type="domain" description="FecR protein" evidence="2">
    <location>
        <begin position="181"/>
        <end position="275"/>
    </location>
</feature>
<protein>
    <recommendedName>
        <fullName evidence="6">Iron dicitrate transport regulator FecR</fullName>
    </recommendedName>
</protein>
<feature type="domain" description="Protein FecR C-terminal" evidence="3">
    <location>
        <begin position="316"/>
        <end position="373"/>
    </location>
</feature>
<dbReference type="Gene3D" id="2.60.120.1440">
    <property type="match status" value="1"/>
</dbReference>
<dbReference type="eggNOG" id="COG3712">
    <property type="taxonomic scope" value="Bacteria"/>
</dbReference>
<dbReference type="AlphaFoldDB" id="A0A081PE73"/>
<reference evidence="4 5" key="1">
    <citation type="journal article" date="1992" name="Int. J. Syst. Bacteriol.">
        <title>Sphingobacterium antarcticus sp. nov. a Psychrotrophic Bacterium from the Soils of Schirmacher Oasis, Antarctica.</title>
        <authorList>
            <person name="Shivaji S."/>
            <person name="Ray M.K."/>
            <person name="Rao N.S."/>
            <person name="Saiserr L."/>
            <person name="Jagannadham M.V."/>
            <person name="Kumar G.S."/>
            <person name="Reddy G."/>
            <person name="Bhargava P.M."/>
        </authorList>
    </citation>
    <scope>NUCLEOTIDE SEQUENCE [LARGE SCALE GENOMIC DNA]</scope>
    <source>
        <strain evidence="4 5">4BY</strain>
    </source>
</reference>
<name>A0A081PE73_9SPHI</name>
<keyword evidence="1" id="KW-1133">Transmembrane helix</keyword>
<dbReference type="PANTHER" id="PTHR30273">
    <property type="entry name" value="PERIPLASMIC SIGNAL SENSOR AND SIGMA FACTOR ACTIVATOR FECR-RELATED"/>
    <property type="match status" value="1"/>
</dbReference>
<dbReference type="OrthoDB" id="1099963at2"/>
<dbReference type="InterPro" id="IPR012373">
    <property type="entry name" value="Ferrdict_sens_TM"/>
</dbReference>
<dbReference type="Proteomes" id="UP000028007">
    <property type="component" value="Unassembled WGS sequence"/>
</dbReference>
<comment type="caution">
    <text evidence="4">The sequence shown here is derived from an EMBL/GenBank/DDBJ whole genome shotgun (WGS) entry which is preliminary data.</text>
</comment>
<dbReference type="InterPro" id="IPR006860">
    <property type="entry name" value="FecR"/>
</dbReference>
<dbReference type="InterPro" id="IPR032508">
    <property type="entry name" value="FecR_C"/>
</dbReference>
<evidence type="ECO:0000313" key="5">
    <source>
        <dbReference type="Proteomes" id="UP000028007"/>
    </source>
</evidence>
<sequence>MSEDKRDLELLFIEKFLGTLSVEMDQYANDLIASSEEAAELWEQVQVKLGSSSSSHRIAQFDPQSRWEKFESRIEENRHSKPKKRRLRVFIPYLSAAALVLLIPFVWLYFIKKESGDQVPVLADTVLPAKQGVLLSMEDGQVLKLDKGTMDMNLNQARIKVEDGKLSYVPSDMAIAERITTLSVPAGQDYKIELSDGTEIWMNASSSLKFPLRFNGKQREVTLVGEAYFKVQKDANRPFVVHTEGNQVIVMGTSFNINAYNKEDYVASLVEGKIKAVKGNQQIMLVPGKQVIMENNQMKEQPFDQSHILSWMDGLYYFNDKPLVELSAVIERWFNVKVIVSQAIKGKRFTGAFEKNKPLNEVMTNLRLSGDVKSNLKAGVLYLN</sequence>
<evidence type="ECO:0000313" key="4">
    <source>
        <dbReference type="EMBL" id="KEQ28996.1"/>
    </source>
</evidence>
<dbReference type="PANTHER" id="PTHR30273:SF2">
    <property type="entry name" value="PROTEIN FECR"/>
    <property type="match status" value="1"/>
</dbReference>
<dbReference type="Gene3D" id="3.55.50.30">
    <property type="match status" value="1"/>
</dbReference>
<dbReference type="EMBL" id="JNFF01000089">
    <property type="protein sequence ID" value="KEQ28996.1"/>
    <property type="molecule type" value="Genomic_DNA"/>
</dbReference>
<dbReference type="RefSeq" id="WP_051760112.1">
    <property type="nucleotide sequence ID" value="NZ_JNFF01000089.1"/>
</dbReference>
<proteinExistence type="predicted"/>
<gene>
    <name evidence="4" type="ORF">N180_13655</name>
</gene>
<evidence type="ECO:0000259" key="2">
    <source>
        <dbReference type="Pfam" id="PF04773"/>
    </source>
</evidence>
<dbReference type="GO" id="GO:0016989">
    <property type="term" value="F:sigma factor antagonist activity"/>
    <property type="evidence" value="ECO:0007669"/>
    <property type="project" value="TreeGrafter"/>
</dbReference>
<dbReference type="PIRSF" id="PIRSF018266">
    <property type="entry name" value="FecR"/>
    <property type="match status" value="1"/>
</dbReference>